<evidence type="ECO:0000313" key="9">
    <source>
        <dbReference type="Proteomes" id="UP000694941"/>
    </source>
</evidence>
<dbReference type="GeneID" id="106464049"/>
<dbReference type="Pfam" id="PF18112">
    <property type="entry name" value="Zn-C2H2_12"/>
    <property type="match status" value="1"/>
</dbReference>
<keyword evidence="4 6" id="KW-0175">Coiled coil</keyword>
<evidence type="ECO:0000313" key="10">
    <source>
        <dbReference type="RefSeq" id="XP_022247416.1"/>
    </source>
</evidence>
<keyword evidence="2 5" id="KW-0863">Zinc-finger</keyword>
<feature type="region of interest" description="Disordered" evidence="7">
    <location>
        <begin position="300"/>
        <end position="335"/>
    </location>
</feature>
<evidence type="ECO:0000256" key="4">
    <source>
        <dbReference type="ARBA" id="ARBA00023054"/>
    </source>
</evidence>
<protein>
    <submittedName>
        <fullName evidence="10">Uncharacterized protein LOC106464049</fullName>
    </submittedName>
</protein>
<dbReference type="InterPro" id="IPR041641">
    <property type="entry name" value="CALCOCO1/2_Zn_UBZ1"/>
</dbReference>
<keyword evidence="1" id="KW-0479">Metal-binding</keyword>
<evidence type="ECO:0000256" key="1">
    <source>
        <dbReference type="ARBA" id="ARBA00022723"/>
    </source>
</evidence>
<accession>A0ABM1SUW0</accession>
<evidence type="ECO:0000256" key="7">
    <source>
        <dbReference type="SAM" id="MobiDB-lite"/>
    </source>
</evidence>
<evidence type="ECO:0000256" key="5">
    <source>
        <dbReference type="PROSITE-ProRule" id="PRU01253"/>
    </source>
</evidence>
<feature type="compositionally biased region" description="Basic and acidic residues" evidence="7">
    <location>
        <begin position="310"/>
        <end position="335"/>
    </location>
</feature>
<evidence type="ECO:0000256" key="3">
    <source>
        <dbReference type="ARBA" id="ARBA00022833"/>
    </source>
</evidence>
<dbReference type="InterPro" id="IPR009017">
    <property type="entry name" value="GFP"/>
</dbReference>
<sequence length="495" mass="56584">MAKDMREKNFQVPPHFSGSSRRKYEYLAGYCPSSTPPASSVALNIALRELKEHLKKSQEQVHFLSQCKAALSNELLQLKKTEIDNQKNLAKYIKESQELKERFVSLSKENSKYLKDMSCIIEENRRLKMQVAATSGNFKQPHAGVTYTHFQPYPTYPWWNGESSQELDQKPYSFSSALQKPNNVILESWEDISQKLVLQMQQEMKEMEELGQKLAAEASQENVENGLVHENSIVDSNANSDVEELDEEEMLNLCARIKTIKDENAKVKKLLLHQKTSLQDLVDLIGENLRGKTSSYRCSSFQSANGQESASKEFSSDSSAKDKIDPRALRHGRPSDDTFRAYFTRQLQNSPISSSRISEEMADVKNIPPKTQSLPFDRTSQYDCPPTHCIIECASESKLSDQDTHSASNWRKDFQLVNKPVVELQHVPTHVFDKIDEAEEMVIPRKNSEEEKICPMCQAVFPANFLQSDFENHVISHFESDNLETLTLLNQYELL</sequence>
<proteinExistence type="predicted"/>
<evidence type="ECO:0000259" key="8">
    <source>
        <dbReference type="PROSITE" id="PS51905"/>
    </source>
</evidence>
<organism evidence="9 10">
    <name type="scientific">Limulus polyphemus</name>
    <name type="common">Atlantic horseshoe crab</name>
    <dbReference type="NCBI Taxonomy" id="6850"/>
    <lineage>
        <taxon>Eukaryota</taxon>
        <taxon>Metazoa</taxon>
        <taxon>Ecdysozoa</taxon>
        <taxon>Arthropoda</taxon>
        <taxon>Chelicerata</taxon>
        <taxon>Merostomata</taxon>
        <taxon>Xiphosura</taxon>
        <taxon>Limulidae</taxon>
        <taxon>Limulus</taxon>
    </lineage>
</organism>
<evidence type="ECO:0000256" key="6">
    <source>
        <dbReference type="SAM" id="Coils"/>
    </source>
</evidence>
<dbReference type="Proteomes" id="UP000694941">
    <property type="component" value="Unplaced"/>
</dbReference>
<keyword evidence="3" id="KW-0862">Zinc</keyword>
<dbReference type="PROSITE" id="PS51905">
    <property type="entry name" value="ZF_UBZ1"/>
    <property type="match status" value="1"/>
</dbReference>
<feature type="coiled-coil region" evidence="6">
    <location>
        <begin position="193"/>
        <end position="220"/>
    </location>
</feature>
<dbReference type="Gene3D" id="2.40.155.10">
    <property type="entry name" value="Green fluorescent protein"/>
    <property type="match status" value="1"/>
</dbReference>
<reference evidence="10" key="1">
    <citation type="submission" date="2025-08" db="UniProtKB">
        <authorList>
            <consortium name="RefSeq"/>
        </authorList>
    </citation>
    <scope>IDENTIFICATION</scope>
    <source>
        <tissue evidence="10">Muscle</tissue>
    </source>
</reference>
<name>A0ABM1SUW0_LIMPO</name>
<keyword evidence="9" id="KW-1185">Reference proteome</keyword>
<dbReference type="RefSeq" id="XP_022247416.1">
    <property type="nucleotide sequence ID" value="XM_022391708.1"/>
</dbReference>
<evidence type="ECO:0000256" key="2">
    <source>
        <dbReference type="ARBA" id="ARBA00022771"/>
    </source>
</evidence>
<gene>
    <name evidence="10" type="primary">LOC106464049</name>
</gene>
<feature type="domain" description="UBZ1-type" evidence="8">
    <location>
        <begin position="451"/>
        <end position="477"/>
    </location>
</feature>